<sequence>MLRGSMTGLLAVWLCCRAESLPPAPEDSGNEVKLVHVIFRHGERTPADTYPKDPYVNFTFEPAGWGQLINVSPVNTLQG</sequence>
<proteinExistence type="predicted"/>
<feature type="chain" id="PRO_5030671596" description="Lysosomal acid phosphatase" evidence="1">
    <location>
        <begin position="21"/>
        <end position="79"/>
    </location>
</feature>
<dbReference type="Gene3D" id="3.40.50.1240">
    <property type="entry name" value="Phosphoglycerate mutase-like"/>
    <property type="match status" value="1"/>
</dbReference>
<dbReference type="PROSITE" id="PS00616">
    <property type="entry name" value="HIS_ACID_PHOSPHAT_1"/>
    <property type="match status" value="1"/>
</dbReference>
<dbReference type="InterPro" id="IPR029033">
    <property type="entry name" value="His_PPase_superfam"/>
</dbReference>
<evidence type="ECO:0000256" key="1">
    <source>
        <dbReference type="SAM" id="SignalP"/>
    </source>
</evidence>
<dbReference type="InterPro" id="IPR033379">
    <property type="entry name" value="Acid_Pase_AS"/>
</dbReference>
<accession>A0A7R9B570</accession>
<reference evidence="2" key="1">
    <citation type="submission" date="2020-11" db="EMBL/GenBank/DDBJ databases">
        <authorList>
            <person name="Tran Van P."/>
        </authorList>
    </citation>
    <scope>NUCLEOTIDE SEQUENCE</scope>
</reference>
<dbReference type="SUPFAM" id="SSF53254">
    <property type="entry name" value="Phosphoglycerate mutase-like"/>
    <property type="match status" value="1"/>
</dbReference>
<evidence type="ECO:0008006" key="3">
    <source>
        <dbReference type="Google" id="ProtNLM"/>
    </source>
</evidence>
<feature type="signal peptide" evidence="1">
    <location>
        <begin position="1"/>
        <end position="20"/>
    </location>
</feature>
<name>A0A7R9B570_TIMSH</name>
<gene>
    <name evidence="2" type="ORF">TSIB3V08_LOCUS10636</name>
</gene>
<dbReference type="GO" id="GO:0016791">
    <property type="term" value="F:phosphatase activity"/>
    <property type="evidence" value="ECO:0007669"/>
    <property type="project" value="UniProtKB-ARBA"/>
</dbReference>
<protein>
    <recommendedName>
        <fullName evidence="3">Lysosomal acid phosphatase</fullName>
    </recommendedName>
</protein>
<organism evidence="2">
    <name type="scientific">Timema shepardi</name>
    <name type="common">Walking stick</name>
    <dbReference type="NCBI Taxonomy" id="629360"/>
    <lineage>
        <taxon>Eukaryota</taxon>
        <taxon>Metazoa</taxon>
        <taxon>Ecdysozoa</taxon>
        <taxon>Arthropoda</taxon>
        <taxon>Hexapoda</taxon>
        <taxon>Insecta</taxon>
        <taxon>Pterygota</taxon>
        <taxon>Neoptera</taxon>
        <taxon>Polyneoptera</taxon>
        <taxon>Phasmatodea</taxon>
        <taxon>Timematodea</taxon>
        <taxon>Timematoidea</taxon>
        <taxon>Timematidae</taxon>
        <taxon>Timema</taxon>
    </lineage>
</organism>
<evidence type="ECO:0000313" key="2">
    <source>
        <dbReference type="EMBL" id="CAD7266620.1"/>
    </source>
</evidence>
<keyword evidence="1" id="KW-0732">Signal</keyword>
<dbReference type="EMBL" id="OC007317">
    <property type="protein sequence ID" value="CAD7266620.1"/>
    <property type="molecule type" value="Genomic_DNA"/>
</dbReference>
<dbReference type="AlphaFoldDB" id="A0A7R9B570"/>